<name>A0A815D2R5_9BILA</name>
<dbReference type="CDD" id="cd23820">
    <property type="entry name" value="RWD_RNF14"/>
    <property type="match status" value="1"/>
</dbReference>
<evidence type="ECO:0000256" key="3">
    <source>
        <dbReference type="ARBA" id="ARBA00022679"/>
    </source>
</evidence>
<keyword evidence="5" id="KW-0677">Repeat</keyword>
<dbReference type="EC" id="2.3.2.31" evidence="2"/>
<evidence type="ECO:0000256" key="4">
    <source>
        <dbReference type="ARBA" id="ARBA00022723"/>
    </source>
</evidence>
<dbReference type="InterPro" id="IPR006575">
    <property type="entry name" value="RWD_dom"/>
</dbReference>
<dbReference type="PROSITE" id="PS50908">
    <property type="entry name" value="RWD"/>
    <property type="match status" value="1"/>
</dbReference>
<dbReference type="InterPro" id="IPR044066">
    <property type="entry name" value="TRIAD_supradom"/>
</dbReference>
<keyword evidence="3" id="KW-0808">Transferase</keyword>
<feature type="domain" description="RING-type" evidence="12">
    <location>
        <begin position="183"/>
        <end position="413"/>
    </location>
</feature>
<dbReference type="GO" id="GO:0061630">
    <property type="term" value="F:ubiquitin protein ligase activity"/>
    <property type="evidence" value="ECO:0007669"/>
    <property type="project" value="UniProtKB-EC"/>
</dbReference>
<dbReference type="InterPro" id="IPR016135">
    <property type="entry name" value="UBQ-conjugating_enzyme/RWD"/>
</dbReference>
<evidence type="ECO:0000256" key="1">
    <source>
        <dbReference type="ARBA" id="ARBA00001798"/>
    </source>
</evidence>
<keyword evidence="6 9" id="KW-0863">Zinc-finger</keyword>
<dbReference type="InterPro" id="IPR031127">
    <property type="entry name" value="E3_UB_ligase_RBR"/>
</dbReference>
<dbReference type="Gene3D" id="3.30.40.10">
    <property type="entry name" value="Zinc/RING finger domain, C3HC4 (zinc finger)"/>
    <property type="match status" value="1"/>
</dbReference>
<dbReference type="CDD" id="cd20336">
    <property type="entry name" value="Rcat_RBR"/>
    <property type="match status" value="1"/>
</dbReference>
<evidence type="ECO:0000256" key="5">
    <source>
        <dbReference type="ARBA" id="ARBA00022737"/>
    </source>
</evidence>
<dbReference type="SUPFAM" id="SSF57850">
    <property type="entry name" value="RING/U-box"/>
    <property type="match status" value="4"/>
</dbReference>
<dbReference type="AlphaFoldDB" id="A0A815D2R5"/>
<keyword evidence="7" id="KW-0833">Ubl conjugation pathway</keyword>
<dbReference type="PROSITE" id="PS50089">
    <property type="entry name" value="ZF_RING_2"/>
    <property type="match status" value="1"/>
</dbReference>
<organism evidence="13 14">
    <name type="scientific">Rotaria sordida</name>
    <dbReference type="NCBI Taxonomy" id="392033"/>
    <lineage>
        <taxon>Eukaryota</taxon>
        <taxon>Metazoa</taxon>
        <taxon>Spiralia</taxon>
        <taxon>Gnathifera</taxon>
        <taxon>Rotifera</taxon>
        <taxon>Eurotatoria</taxon>
        <taxon>Bdelloidea</taxon>
        <taxon>Philodinida</taxon>
        <taxon>Philodinidae</taxon>
        <taxon>Rotaria</taxon>
    </lineage>
</organism>
<sequence>MECIDKALIPVEHEEEILVLKSIFNEDFVLIDNENDESTFDLIIHFDSLPNKLLLIHDESNVSTELSHLPPITLHITYRKTYPKIDPPLYCIQCDYLTCDQLLSLTNQMDKMWQSGEVIIYTWIEFLKDYFYNLNNQLILSDIKSSINDKRFLTNYDKIGSKQIYQQLIEYNRIQNQFEFEQTNHICPICLEEKSGKNCLQFEKCHHYACLLCLKSHANEYLSNIQQNKSINCYECDSPLYQSELRRIFSDDKLFLKYQQRLLEQTVDMVWCPRCHHGIICIPSESISGNHQSFVECFYCRFTFCRRCQQSWHPQIQCPKDEILQNIKQNLNSDQSKLNKIELKQLLLEIENIQIIEQCTKPCPSCGVRIEKNGGCQHMHCRACQIHFCWVCGWYGGTYSPHPCEIKPEKFQASLPLDMNEKLEQILHDENGTQIHHNIAKRVQICPRENCRQTHIKIGTKNMITCEKCETRFCFLCGEVVYGDFHFSEYGCKANTRI</sequence>
<dbReference type="SMART" id="SM00591">
    <property type="entry name" value="RWD"/>
    <property type="match status" value="1"/>
</dbReference>
<evidence type="ECO:0000313" key="13">
    <source>
        <dbReference type="EMBL" id="CAF1292389.1"/>
    </source>
</evidence>
<evidence type="ECO:0000313" key="14">
    <source>
        <dbReference type="Proteomes" id="UP000663882"/>
    </source>
</evidence>
<dbReference type="PANTHER" id="PTHR11685">
    <property type="entry name" value="RBR FAMILY RING FINGER AND IBR DOMAIN-CONTAINING"/>
    <property type="match status" value="1"/>
</dbReference>
<evidence type="ECO:0000256" key="2">
    <source>
        <dbReference type="ARBA" id="ARBA00012251"/>
    </source>
</evidence>
<dbReference type="Gene3D" id="1.20.120.1750">
    <property type="match status" value="1"/>
</dbReference>
<dbReference type="Pfam" id="PF01485">
    <property type="entry name" value="IBR"/>
    <property type="match status" value="2"/>
</dbReference>
<feature type="domain" description="RWD" evidence="11">
    <location>
        <begin position="15"/>
        <end position="134"/>
    </location>
</feature>
<reference evidence="13" key="1">
    <citation type="submission" date="2021-02" db="EMBL/GenBank/DDBJ databases">
        <authorList>
            <person name="Nowell W R."/>
        </authorList>
    </citation>
    <scope>NUCLEOTIDE SEQUENCE</scope>
</reference>
<protein>
    <recommendedName>
        <fullName evidence="2">RBR-type E3 ubiquitin transferase</fullName>
        <ecNumber evidence="2">2.3.2.31</ecNumber>
    </recommendedName>
</protein>
<proteinExistence type="predicted"/>
<dbReference type="SUPFAM" id="SSF54495">
    <property type="entry name" value="UBC-like"/>
    <property type="match status" value="1"/>
</dbReference>
<dbReference type="GO" id="GO:0008270">
    <property type="term" value="F:zinc ion binding"/>
    <property type="evidence" value="ECO:0007669"/>
    <property type="project" value="UniProtKB-KW"/>
</dbReference>
<feature type="domain" description="RING-type" evidence="10">
    <location>
        <begin position="187"/>
        <end position="237"/>
    </location>
</feature>
<dbReference type="InterPro" id="IPR002867">
    <property type="entry name" value="IBR_dom"/>
</dbReference>
<dbReference type="EMBL" id="CAJNOO010002725">
    <property type="protein sequence ID" value="CAF1292389.1"/>
    <property type="molecule type" value="Genomic_DNA"/>
</dbReference>
<keyword evidence="4" id="KW-0479">Metal-binding</keyword>
<dbReference type="InterPro" id="IPR001841">
    <property type="entry name" value="Znf_RING"/>
</dbReference>
<evidence type="ECO:0000256" key="9">
    <source>
        <dbReference type="PROSITE-ProRule" id="PRU00175"/>
    </source>
</evidence>
<dbReference type="SMART" id="SM00647">
    <property type="entry name" value="IBR"/>
    <property type="match status" value="3"/>
</dbReference>
<evidence type="ECO:0000259" key="12">
    <source>
        <dbReference type="PROSITE" id="PS51873"/>
    </source>
</evidence>
<evidence type="ECO:0000256" key="8">
    <source>
        <dbReference type="ARBA" id="ARBA00022833"/>
    </source>
</evidence>
<dbReference type="Pfam" id="PF05773">
    <property type="entry name" value="RWD"/>
    <property type="match status" value="1"/>
</dbReference>
<dbReference type="GO" id="GO:0016567">
    <property type="term" value="P:protein ubiquitination"/>
    <property type="evidence" value="ECO:0007669"/>
    <property type="project" value="InterPro"/>
</dbReference>
<dbReference type="Proteomes" id="UP000663882">
    <property type="component" value="Unassembled WGS sequence"/>
</dbReference>
<keyword evidence="8" id="KW-0862">Zinc</keyword>
<dbReference type="PROSITE" id="PS51873">
    <property type="entry name" value="TRIAD"/>
    <property type="match status" value="1"/>
</dbReference>
<dbReference type="Gene3D" id="3.10.110.10">
    <property type="entry name" value="Ubiquitin Conjugating Enzyme"/>
    <property type="match status" value="1"/>
</dbReference>
<dbReference type="OrthoDB" id="1431934at2759"/>
<comment type="catalytic activity">
    <reaction evidence="1">
        <text>[E2 ubiquitin-conjugating enzyme]-S-ubiquitinyl-L-cysteine + [acceptor protein]-L-lysine = [E2 ubiquitin-conjugating enzyme]-L-cysteine + [acceptor protein]-N(6)-ubiquitinyl-L-lysine.</text>
        <dbReference type="EC" id="2.3.2.31"/>
    </reaction>
</comment>
<comment type="caution">
    <text evidence="13">The sequence shown here is derived from an EMBL/GenBank/DDBJ whole genome shotgun (WGS) entry which is preliminary data.</text>
</comment>
<evidence type="ECO:0000259" key="10">
    <source>
        <dbReference type="PROSITE" id="PS50089"/>
    </source>
</evidence>
<evidence type="ECO:0000256" key="6">
    <source>
        <dbReference type="ARBA" id="ARBA00022771"/>
    </source>
</evidence>
<dbReference type="InterPro" id="IPR013083">
    <property type="entry name" value="Znf_RING/FYVE/PHD"/>
</dbReference>
<evidence type="ECO:0000256" key="7">
    <source>
        <dbReference type="ARBA" id="ARBA00022786"/>
    </source>
</evidence>
<dbReference type="Pfam" id="PF22191">
    <property type="entry name" value="IBR_1"/>
    <property type="match status" value="1"/>
</dbReference>
<gene>
    <name evidence="13" type="ORF">RFH988_LOCUS29287</name>
</gene>
<evidence type="ECO:0000259" key="11">
    <source>
        <dbReference type="PROSITE" id="PS50908"/>
    </source>
</evidence>
<accession>A0A815D2R5</accession>